<dbReference type="AlphaFoldDB" id="A0A061BEV1"/>
<keyword evidence="2" id="KW-0067">ATP-binding</keyword>
<dbReference type="EMBL" id="LK052947">
    <property type="protein sequence ID" value="CDR46426.1"/>
    <property type="molecule type" value="Genomic_DNA"/>
</dbReference>
<evidence type="ECO:0000256" key="2">
    <source>
        <dbReference type="ARBA" id="ARBA00022840"/>
    </source>
</evidence>
<dbReference type="InterPro" id="IPR011009">
    <property type="entry name" value="Kinase-like_dom_sf"/>
</dbReference>
<gene>
    <name evidence="4" type="ORF">RHTO0S_12e04324g</name>
</gene>
<evidence type="ECO:0000313" key="4">
    <source>
        <dbReference type="EMBL" id="CDR46426.1"/>
    </source>
</evidence>
<protein>
    <submittedName>
        <fullName evidence="4">RHTO0S12e04324g1_1</fullName>
    </submittedName>
</protein>
<dbReference type="GO" id="GO:0004674">
    <property type="term" value="F:protein serine/threonine kinase activity"/>
    <property type="evidence" value="ECO:0007669"/>
    <property type="project" value="TreeGrafter"/>
</dbReference>
<dbReference type="Gene3D" id="1.10.510.10">
    <property type="entry name" value="Transferase(Phosphotransferase) domain 1"/>
    <property type="match status" value="1"/>
</dbReference>
<dbReference type="PANTHER" id="PTHR24056">
    <property type="entry name" value="CELL DIVISION PROTEIN KINASE"/>
    <property type="match status" value="1"/>
</dbReference>
<dbReference type="Gene3D" id="3.30.200.20">
    <property type="entry name" value="Phosphorylase Kinase, domain 1"/>
    <property type="match status" value="1"/>
</dbReference>
<evidence type="ECO:0000256" key="1">
    <source>
        <dbReference type="ARBA" id="ARBA00022741"/>
    </source>
</evidence>
<dbReference type="GO" id="GO:0005634">
    <property type="term" value="C:nucleus"/>
    <property type="evidence" value="ECO:0007669"/>
    <property type="project" value="TreeGrafter"/>
</dbReference>
<organism evidence="4">
    <name type="scientific">Rhodotorula toruloides</name>
    <name type="common">Yeast</name>
    <name type="synonym">Rhodosporidium toruloides</name>
    <dbReference type="NCBI Taxonomy" id="5286"/>
    <lineage>
        <taxon>Eukaryota</taxon>
        <taxon>Fungi</taxon>
        <taxon>Dikarya</taxon>
        <taxon>Basidiomycota</taxon>
        <taxon>Pucciniomycotina</taxon>
        <taxon>Microbotryomycetes</taxon>
        <taxon>Sporidiobolales</taxon>
        <taxon>Sporidiobolaceae</taxon>
        <taxon>Rhodotorula</taxon>
    </lineage>
</organism>
<sequence length="409" mass="44891">MSTPDYNVDDPPTLLEAGVLQGRAIGIDLATIRPFEGRPIFLADLARCGSSNDRSHVARWLRGGVHSVVAIKAIEEDRSRIPRDGRREARLLAKLNHPNILSLHNAYATPASDLSIPRITLFTPYYPHTFRELLASPRFTPHVLDAPDFQTLAESLAFQLLSAVSYLHGHGIAHRDINPNNLVLSEGGRLVLIDFGIAIEAEDEEPGSMFFEVGTGSYRAPELVFASRDYDAPAIDLWATAVTLAECFTPLDYPTPQSPGSEDSFQRYYRQHATPPPPPELQRKTLFDGGASDFLLAASIFKICGTPTSETWPEAAKIPNFARFTFASFPPTDLLSHLPHLHPASPLATILPRMLQVSAGQRLSAEDAVALLSKQALTVPDDLDNDERQFCGLAGGSENDLRTLLQRVL</sequence>
<dbReference type="Pfam" id="PF00069">
    <property type="entry name" value="Pkinase"/>
    <property type="match status" value="1"/>
</dbReference>
<dbReference type="GO" id="GO:0005524">
    <property type="term" value="F:ATP binding"/>
    <property type="evidence" value="ECO:0007669"/>
    <property type="project" value="UniProtKB-KW"/>
</dbReference>
<dbReference type="SUPFAM" id="SSF56112">
    <property type="entry name" value="Protein kinase-like (PK-like)"/>
    <property type="match status" value="1"/>
</dbReference>
<reference evidence="4" key="1">
    <citation type="journal article" date="2014" name="Genome Announc.">
        <title>Draft genome sequence of Rhodosporidium toruloides CECT1137, an oleaginous yeast of biotechnological interest.</title>
        <authorList>
            <person name="Morin N."/>
            <person name="Calcas X."/>
            <person name="Devillers H."/>
            <person name="Durrens P."/>
            <person name="Sherman D.J."/>
            <person name="Nicaud J.-M."/>
            <person name="Neuveglise C."/>
        </authorList>
    </citation>
    <scope>NUCLEOTIDE SEQUENCE</scope>
    <source>
        <strain evidence="4">CECT1137</strain>
    </source>
</reference>
<proteinExistence type="predicted"/>
<evidence type="ECO:0000259" key="3">
    <source>
        <dbReference type="PROSITE" id="PS50011"/>
    </source>
</evidence>
<feature type="domain" description="Protein kinase" evidence="3">
    <location>
        <begin position="40"/>
        <end position="377"/>
    </location>
</feature>
<dbReference type="InterPro" id="IPR000719">
    <property type="entry name" value="Prot_kinase_dom"/>
</dbReference>
<keyword evidence="1" id="KW-0547">Nucleotide-binding</keyword>
<dbReference type="OrthoDB" id="413582at2759"/>
<dbReference type="InterPro" id="IPR050108">
    <property type="entry name" value="CDK"/>
</dbReference>
<dbReference type="PROSITE" id="PS50011">
    <property type="entry name" value="PROTEIN_KINASE_DOM"/>
    <property type="match status" value="1"/>
</dbReference>
<name>A0A061BEV1_RHOTO</name>
<accession>A0A061BEV1</accession>